<reference evidence="3 4" key="1">
    <citation type="submission" date="2020-08" db="EMBL/GenBank/DDBJ databases">
        <title>Genomic Encyclopedia of Type Strains, Phase IV (KMG-IV): sequencing the most valuable type-strain genomes for metagenomic binning, comparative biology and taxonomic classification.</title>
        <authorList>
            <person name="Goeker M."/>
        </authorList>
    </citation>
    <scope>NUCLEOTIDE SEQUENCE [LARGE SCALE GENOMIC DNA]</scope>
    <source>
        <strain evidence="3 4">DSM 25897</strain>
    </source>
</reference>
<comment type="caution">
    <text evidence="3">The sequence shown here is derived from an EMBL/GenBank/DDBJ whole genome shotgun (WGS) entry which is preliminary data.</text>
</comment>
<dbReference type="InterPro" id="IPR012902">
    <property type="entry name" value="N_methyl_site"/>
</dbReference>
<dbReference type="EMBL" id="JACHHX010000010">
    <property type="protein sequence ID" value="MBB5015722.1"/>
    <property type="molecule type" value="Genomic_DNA"/>
</dbReference>
<keyword evidence="2" id="KW-0812">Transmembrane</keyword>
<accession>A0A7W8DEJ3</accession>
<dbReference type="RefSeq" id="WP_183948395.1">
    <property type="nucleotide sequence ID" value="NZ_JACHHX010000010.1"/>
</dbReference>
<keyword evidence="4" id="KW-1185">Reference proteome</keyword>
<feature type="region of interest" description="Disordered" evidence="1">
    <location>
        <begin position="172"/>
        <end position="200"/>
    </location>
</feature>
<evidence type="ECO:0000313" key="3">
    <source>
        <dbReference type="EMBL" id="MBB5015722.1"/>
    </source>
</evidence>
<evidence type="ECO:0000313" key="4">
    <source>
        <dbReference type="Proteomes" id="UP000519004"/>
    </source>
</evidence>
<evidence type="ECO:0000256" key="1">
    <source>
        <dbReference type="SAM" id="MobiDB-lite"/>
    </source>
</evidence>
<gene>
    <name evidence="3" type="ORF">HNQ58_001630</name>
</gene>
<keyword evidence="2" id="KW-0472">Membrane</keyword>
<keyword evidence="2" id="KW-1133">Transmembrane helix</keyword>
<dbReference type="AlphaFoldDB" id="A0A7W8DEJ3"/>
<dbReference type="PROSITE" id="PS00409">
    <property type="entry name" value="PROKAR_NTER_METHYL"/>
    <property type="match status" value="1"/>
</dbReference>
<protein>
    <submittedName>
        <fullName evidence="3">Prepilin-type N-terminal cleavage/methylation domain-containing protein</fullName>
    </submittedName>
</protein>
<dbReference type="Gene3D" id="3.30.700.10">
    <property type="entry name" value="Glycoprotein, Type 4 Pilin"/>
    <property type="match status" value="1"/>
</dbReference>
<feature type="transmembrane region" description="Helical" evidence="2">
    <location>
        <begin position="6"/>
        <end position="27"/>
    </location>
</feature>
<evidence type="ECO:0000256" key="2">
    <source>
        <dbReference type="SAM" id="Phobius"/>
    </source>
</evidence>
<dbReference type="Proteomes" id="UP000519004">
    <property type="component" value="Unassembled WGS sequence"/>
</dbReference>
<dbReference type="NCBIfam" id="TIGR02532">
    <property type="entry name" value="IV_pilin_GFxxxE"/>
    <property type="match status" value="1"/>
</dbReference>
<proteinExistence type="predicted"/>
<dbReference type="SUPFAM" id="SSF54523">
    <property type="entry name" value="Pili subunits"/>
    <property type="match status" value="1"/>
</dbReference>
<dbReference type="Pfam" id="PF07963">
    <property type="entry name" value="N_methyl"/>
    <property type="match status" value="1"/>
</dbReference>
<sequence length="213" mass="22079">MKTQSGFTLVEIAVVLVIIGLLLGGILKGQELIENSRIKSAANDINAIRAAYTGYIDRYRQLPGDDPGAVAGRGPSWTGMTAGNGDGRIDTGTVNALDQMTEPEQIGFFRHLRAAGFLSGNPATTGTAALPRNPWGGLINIVNANNQGRPSARLQVCLGNVPGKAAVALDTALDDGRPNNGTLRATAGADNAPPTSAAGTYNEGQTYTVCVDM</sequence>
<name>A0A7W8DEJ3_9GAMM</name>
<organism evidence="3 4">
    <name type="scientific">Rehaibacterium terrae</name>
    <dbReference type="NCBI Taxonomy" id="1341696"/>
    <lineage>
        <taxon>Bacteria</taxon>
        <taxon>Pseudomonadati</taxon>
        <taxon>Pseudomonadota</taxon>
        <taxon>Gammaproteobacteria</taxon>
        <taxon>Lysobacterales</taxon>
        <taxon>Lysobacteraceae</taxon>
        <taxon>Rehaibacterium</taxon>
    </lineage>
</organism>
<dbReference type="InterPro" id="IPR045584">
    <property type="entry name" value="Pilin-like"/>
</dbReference>
<dbReference type="PANTHER" id="PTHR30093">
    <property type="entry name" value="GENERAL SECRETION PATHWAY PROTEIN G"/>
    <property type="match status" value="1"/>
</dbReference>